<dbReference type="EMBL" id="NHYD01001815">
    <property type="protein sequence ID" value="PPQ89821.1"/>
    <property type="molecule type" value="Genomic_DNA"/>
</dbReference>
<evidence type="ECO:0000256" key="8">
    <source>
        <dbReference type="ARBA" id="ARBA00022989"/>
    </source>
</evidence>
<dbReference type="CDD" id="cd06186">
    <property type="entry name" value="NOX_Duox_like_FAD_NADP"/>
    <property type="match status" value="1"/>
</dbReference>
<gene>
    <name evidence="17" type="ORF">CVT25_007522</name>
</gene>
<dbReference type="InterPro" id="IPR013130">
    <property type="entry name" value="Fe3_Rdtase_TM_dom"/>
</dbReference>
<evidence type="ECO:0000256" key="10">
    <source>
        <dbReference type="ARBA" id="ARBA00023065"/>
    </source>
</evidence>
<feature type="region of interest" description="Disordered" evidence="14">
    <location>
        <begin position="553"/>
        <end position="591"/>
    </location>
</feature>
<sequence length="672" mass="72696">MPSTLSAPPADGHDLFSRGIASPEHRSDATLVFHIILLLVALSAVFVLARLPRAIALFGGASREWASGHFLWYDASVIPPPTTTRRGRRRATITNEKESAGARPGTPHPRPRPYPALHFPPHVPACPAPLRPLLAPLRARLPFFASAGAGAGMGMGQGLILAVYFYAWVYAAFYRSNVFTDPARTGWIAAVQVPIVFALAGKNGVGWLGGWGYEKLNFLHRFVGRMIVLAANIHSLHYFYQWSINGTFKKFMRNPSNIWGMVALIAVNMIFLFSVQSVRSRAYNLFLASHILGFVLILPAMYLHQPSLLPYILFAVGFLSMDHILRLFKSRLTTAYLTPLPELEMTRVEIPALNAGWRAGQHVRLRVMSGGMGMGGWLEVHPFTIANVTRAEGGEGMVLMCKRAGGWTRKLYEIAKVGGYTASAPAAGAGAIEAGANVNGVGKEVKVIVEGPYGGPGHVNFASFSAAVYVVGGSGITYALAAIEDLVRKDLAGRSRVKVVELVWIVADPACLAPLLPAFTKLINQSVYTPLRISVFYTRAPIGKQPAFFDSQNQHEFDSYSRPRPRPPRPERRVSPSASQSHLPRGLTLAPGRPKLSKFLEHALQRAVTLSHGNFKDNDSEGGSGGRLTGMVVGVCGPGGLADDVVAAVGGLDAVRRDQVGGVEVCEEVFGW</sequence>
<feature type="domain" description="FAD-binding FR-type" evidence="16">
    <location>
        <begin position="320"/>
        <end position="459"/>
    </location>
</feature>
<dbReference type="PANTHER" id="PTHR32361">
    <property type="entry name" value="FERRIC/CUPRIC REDUCTASE TRANSMEMBRANE COMPONENT"/>
    <property type="match status" value="1"/>
</dbReference>
<dbReference type="PROSITE" id="PS51384">
    <property type="entry name" value="FAD_FR"/>
    <property type="match status" value="1"/>
</dbReference>
<keyword evidence="10" id="KW-0406">Ion transport</keyword>
<organism evidence="17 18">
    <name type="scientific">Psilocybe cyanescens</name>
    <dbReference type="NCBI Taxonomy" id="93625"/>
    <lineage>
        <taxon>Eukaryota</taxon>
        <taxon>Fungi</taxon>
        <taxon>Dikarya</taxon>
        <taxon>Basidiomycota</taxon>
        <taxon>Agaricomycotina</taxon>
        <taxon>Agaricomycetes</taxon>
        <taxon>Agaricomycetidae</taxon>
        <taxon>Agaricales</taxon>
        <taxon>Agaricineae</taxon>
        <taxon>Strophariaceae</taxon>
        <taxon>Psilocybe</taxon>
    </lineage>
</organism>
<evidence type="ECO:0000256" key="6">
    <source>
        <dbReference type="ARBA" id="ARBA00022692"/>
    </source>
</evidence>
<keyword evidence="9" id="KW-0560">Oxidoreductase</keyword>
<dbReference type="Gene3D" id="3.40.50.80">
    <property type="entry name" value="Nucleotide-binding domain of ferredoxin-NADP reductase (FNR) module"/>
    <property type="match status" value="1"/>
</dbReference>
<evidence type="ECO:0000256" key="4">
    <source>
        <dbReference type="ARBA" id="ARBA00022448"/>
    </source>
</evidence>
<dbReference type="InterPro" id="IPR017927">
    <property type="entry name" value="FAD-bd_FR_type"/>
</dbReference>
<dbReference type="SUPFAM" id="SSF63380">
    <property type="entry name" value="Riboflavin synthase domain-like"/>
    <property type="match status" value="1"/>
</dbReference>
<evidence type="ECO:0000256" key="3">
    <source>
        <dbReference type="ARBA" id="ARBA00012668"/>
    </source>
</evidence>
<dbReference type="InterPro" id="IPR051410">
    <property type="entry name" value="Ferric/Cupric_Reductase"/>
</dbReference>
<feature type="transmembrane region" description="Helical" evidence="15">
    <location>
        <begin position="187"/>
        <end position="210"/>
    </location>
</feature>
<feature type="transmembrane region" description="Helical" evidence="15">
    <location>
        <begin position="282"/>
        <end position="302"/>
    </location>
</feature>
<protein>
    <recommendedName>
        <fullName evidence="3">ferric-chelate reductase (NADPH)</fullName>
        <ecNumber evidence="3">1.16.1.9</ecNumber>
    </recommendedName>
</protein>
<dbReference type="GO" id="GO:0006826">
    <property type="term" value="P:iron ion transport"/>
    <property type="evidence" value="ECO:0007669"/>
    <property type="project" value="UniProtKB-ARBA"/>
</dbReference>
<evidence type="ECO:0000256" key="14">
    <source>
        <dbReference type="SAM" id="MobiDB-lite"/>
    </source>
</evidence>
<evidence type="ECO:0000256" key="11">
    <source>
        <dbReference type="ARBA" id="ARBA00023136"/>
    </source>
</evidence>
<comment type="similarity">
    <text evidence="2">Belongs to the ferric reductase (FRE) family.</text>
</comment>
<evidence type="ECO:0000313" key="17">
    <source>
        <dbReference type="EMBL" id="PPQ89821.1"/>
    </source>
</evidence>
<feature type="transmembrane region" description="Helical" evidence="15">
    <location>
        <begin position="256"/>
        <end position="275"/>
    </location>
</feature>
<dbReference type="STRING" id="93625.A0A409XGD5"/>
<evidence type="ECO:0000256" key="13">
    <source>
        <dbReference type="ARBA" id="ARBA00048483"/>
    </source>
</evidence>
<feature type="transmembrane region" description="Helical" evidence="15">
    <location>
        <begin position="31"/>
        <end position="49"/>
    </location>
</feature>
<keyword evidence="11 15" id="KW-0472">Membrane</keyword>
<dbReference type="InterPro" id="IPR017938">
    <property type="entry name" value="Riboflavin_synthase-like_b-brl"/>
</dbReference>
<dbReference type="GO" id="GO:0052851">
    <property type="term" value="F:ferric-chelate reductase (NADPH) activity"/>
    <property type="evidence" value="ECO:0007669"/>
    <property type="project" value="UniProtKB-EC"/>
</dbReference>
<keyword evidence="6 15" id="KW-0812">Transmembrane</keyword>
<evidence type="ECO:0000256" key="15">
    <source>
        <dbReference type="SAM" id="Phobius"/>
    </source>
</evidence>
<evidence type="ECO:0000313" key="18">
    <source>
        <dbReference type="Proteomes" id="UP000283269"/>
    </source>
</evidence>
<dbReference type="PANTHER" id="PTHR32361:SF9">
    <property type="entry name" value="FERRIC REDUCTASE TRANSMEMBRANE COMPONENT 3-RELATED"/>
    <property type="match status" value="1"/>
</dbReference>
<dbReference type="Pfam" id="PF08030">
    <property type="entry name" value="NAD_binding_6"/>
    <property type="match status" value="1"/>
</dbReference>
<dbReference type="SFLD" id="SFLDG01168">
    <property type="entry name" value="Ferric_reductase_subgroup_(FRE"/>
    <property type="match status" value="1"/>
</dbReference>
<dbReference type="Pfam" id="PF01794">
    <property type="entry name" value="Ferric_reduct"/>
    <property type="match status" value="1"/>
</dbReference>
<accession>A0A409XGD5</accession>
<name>A0A409XGD5_PSICY</name>
<evidence type="ECO:0000256" key="1">
    <source>
        <dbReference type="ARBA" id="ARBA00004651"/>
    </source>
</evidence>
<keyword evidence="18" id="KW-1185">Reference proteome</keyword>
<evidence type="ECO:0000256" key="9">
    <source>
        <dbReference type="ARBA" id="ARBA00023002"/>
    </source>
</evidence>
<evidence type="ECO:0000256" key="5">
    <source>
        <dbReference type="ARBA" id="ARBA00022475"/>
    </source>
</evidence>
<feature type="transmembrane region" description="Helical" evidence="15">
    <location>
        <begin position="141"/>
        <end position="167"/>
    </location>
</feature>
<comment type="catalytic activity">
    <reaction evidence="13">
        <text>2 a Fe(II)-siderophore + NADP(+) + H(+) = 2 a Fe(III)-siderophore + NADPH</text>
        <dbReference type="Rhea" id="RHEA:28795"/>
        <dbReference type="Rhea" id="RHEA-COMP:11342"/>
        <dbReference type="Rhea" id="RHEA-COMP:11344"/>
        <dbReference type="ChEBI" id="CHEBI:15378"/>
        <dbReference type="ChEBI" id="CHEBI:29033"/>
        <dbReference type="ChEBI" id="CHEBI:29034"/>
        <dbReference type="ChEBI" id="CHEBI:57783"/>
        <dbReference type="ChEBI" id="CHEBI:58349"/>
        <dbReference type="EC" id="1.16.1.9"/>
    </reaction>
</comment>
<evidence type="ECO:0000256" key="7">
    <source>
        <dbReference type="ARBA" id="ARBA00022982"/>
    </source>
</evidence>
<dbReference type="GO" id="GO:0005886">
    <property type="term" value="C:plasma membrane"/>
    <property type="evidence" value="ECO:0007669"/>
    <property type="project" value="UniProtKB-SubCell"/>
</dbReference>
<dbReference type="EC" id="1.16.1.9" evidence="3"/>
<dbReference type="Pfam" id="PF08022">
    <property type="entry name" value="FAD_binding_8"/>
    <property type="match status" value="1"/>
</dbReference>
<dbReference type="InterPro" id="IPR013112">
    <property type="entry name" value="FAD-bd_8"/>
</dbReference>
<keyword evidence="5" id="KW-1003">Cell membrane</keyword>
<dbReference type="InParanoid" id="A0A409XGD5"/>
<keyword evidence="7" id="KW-0249">Electron transport</keyword>
<feature type="region of interest" description="Disordered" evidence="14">
    <location>
        <begin position="82"/>
        <end position="114"/>
    </location>
</feature>
<dbReference type="Proteomes" id="UP000283269">
    <property type="component" value="Unassembled WGS sequence"/>
</dbReference>
<feature type="transmembrane region" description="Helical" evidence="15">
    <location>
        <begin position="222"/>
        <end position="240"/>
    </location>
</feature>
<proteinExistence type="inferred from homology"/>
<evidence type="ECO:0000259" key="16">
    <source>
        <dbReference type="PROSITE" id="PS51384"/>
    </source>
</evidence>
<dbReference type="InterPro" id="IPR039261">
    <property type="entry name" value="FNR_nucleotide-bd"/>
</dbReference>
<evidence type="ECO:0000256" key="2">
    <source>
        <dbReference type="ARBA" id="ARBA00006278"/>
    </source>
</evidence>
<dbReference type="AlphaFoldDB" id="A0A409XGD5"/>
<reference evidence="17 18" key="1">
    <citation type="journal article" date="2018" name="Evol. Lett.">
        <title>Horizontal gene cluster transfer increased hallucinogenic mushroom diversity.</title>
        <authorList>
            <person name="Reynolds H.T."/>
            <person name="Vijayakumar V."/>
            <person name="Gluck-Thaler E."/>
            <person name="Korotkin H.B."/>
            <person name="Matheny P.B."/>
            <person name="Slot J.C."/>
        </authorList>
    </citation>
    <scope>NUCLEOTIDE SEQUENCE [LARGE SCALE GENOMIC DNA]</scope>
    <source>
        <strain evidence="17 18">2631</strain>
    </source>
</reference>
<dbReference type="InterPro" id="IPR013121">
    <property type="entry name" value="Fe_red_NAD-bd_6"/>
</dbReference>
<dbReference type="GO" id="GO:0015677">
    <property type="term" value="P:copper ion import"/>
    <property type="evidence" value="ECO:0007669"/>
    <property type="project" value="TreeGrafter"/>
</dbReference>
<dbReference type="OrthoDB" id="17725at2759"/>
<dbReference type="SFLD" id="SFLDS00052">
    <property type="entry name" value="Ferric_Reductase_Domain"/>
    <property type="match status" value="1"/>
</dbReference>
<keyword evidence="4" id="KW-0813">Transport</keyword>
<keyword evidence="12" id="KW-0325">Glycoprotein</keyword>
<keyword evidence="8 15" id="KW-1133">Transmembrane helix</keyword>
<dbReference type="GO" id="GO:0006879">
    <property type="term" value="P:intracellular iron ion homeostasis"/>
    <property type="evidence" value="ECO:0007669"/>
    <property type="project" value="TreeGrafter"/>
</dbReference>
<comment type="subcellular location">
    <subcellularLocation>
        <location evidence="1">Cell membrane</location>
        <topology evidence="1">Multi-pass membrane protein</topology>
    </subcellularLocation>
</comment>
<evidence type="ECO:0000256" key="12">
    <source>
        <dbReference type="ARBA" id="ARBA00023180"/>
    </source>
</evidence>
<comment type="caution">
    <text evidence="17">The sequence shown here is derived from an EMBL/GenBank/DDBJ whole genome shotgun (WGS) entry which is preliminary data.</text>
</comment>